<name>A0ABX5VR45_9MICO</name>
<sequence length="196" mass="20502">MSETVEPTQGNEPAQGKGARRRAELVEAAATLILERGPAEVTHRRVAEQARCSLSATTYYFRDLAELVGAGAELISDLWAEQAEWVAERAETRAAQGPVPAAEAADLLCEALLPPAAGVRGHYEQLAAAGRSPEVAAAYRAGRRRLDAAITRVLAAAGSSCPPELALAVVDGAAVAALSEGRDPRENTARLLGLVL</sequence>
<reference evidence="5 6" key="1">
    <citation type="submission" date="2019-05" db="EMBL/GenBank/DDBJ databases">
        <title>Georgenia *** sp. nov., and Georgenia *** sp. nov., isolated from the intestinal contents of plateau pika (Ochotona curzoniae) in the Qinghai-Tibet plateau of China.</title>
        <authorList>
            <person name="Tian Z."/>
        </authorList>
    </citation>
    <scope>NUCLEOTIDE SEQUENCE [LARGE SCALE GENOMIC DNA]</scope>
    <source>
        <strain evidence="5 6">Z294</strain>
    </source>
</reference>
<dbReference type="InterPro" id="IPR001647">
    <property type="entry name" value="HTH_TetR"/>
</dbReference>
<feature type="domain" description="HTH tetR-type" evidence="4">
    <location>
        <begin position="19"/>
        <end position="79"/>
    </location>
</feature>
<keyword evidence="6" id="KW-1185">Reference proteome</keyword>
<dbReference type="EMBL" id="CP040899">
    <property type="protein sequence ID" value="QDB80301.1"/>
    <property type="molecule type" value="Genomic_DNA"/>
</dbReference>
<feature type="region of interest" description="Disordered" evidence="3">
    <location>
        <begin position="1"/>
        <end position="21"/>
    </location>
</feature>
<feature type="compositionally biased region" description="Polar residues" evidence="3">
    <location>
        <begin position="1"/>
        <end position="12"/>
    </location>
</feature>
<keyword evidence="1 2" id="KW-0238">DNA-binding</keyword>
<gene>
    <name evidence="5" type="ORF">FE251_13625</name>
</gene>
<dbReference type="Gene3D" id="1.10.357.10">
    <property type="entry name" value="Tetracycline Repressor, domain 2"/>
    <property type="match status" value="1"/>
</dbReference>
<evidence type="ECO:0000256" key="2">
    <source>
        <dbReference type="PROSITE-ProRule" id="PRU00335"/>
    </source>
</evidence>
<protein>
    <submittedName>
        <fullName evidence="5">TetR family transcriptional regulator</fullName>
    </submittedName>
</protein>
<organism evidence="5 6">
    <name type="scientific">Georgenia wutianyii</name>
    <dbReference type="NCBI Taxonomy" id="2585135"/>
    <lineage>
        <taxon>Bacteria</taxon>
        <taxon>Bacillati</taxon>
        <taxon>Actinomycetota</taxon>
        <taxon>Actinomycetes</taxon>
        <taxon>Micrococcales</taxon>
        <taxon>Bogoriellaceae</taxon>
        <taxon>Georgenia</taxon>
    </lineage>
</organism>
<evidence type="ECO:0000259" key="4">
    <source>
        <dbReference type="PROSITE" id="PS50977"/>
    </source>
</evidence>
<feature type="DNA-binding region" description="H-T-H motif" evidence="2">
    <location>
        <begin position="42"/>
        <end position="61"/>
    </location>
</feature>
<dbReference type="InterPro" id="IPR041583">
    <property type="entry name" value="TetR_C_31"/>
</dbReference>
<dbReference type="InterPro" id="IPR009057">
    <property type="entry name" value="Homeodomain-like_sf"/>
</dbReference>
<dbReference type="Proteomes" id="UP000313948">
    <property type="component" value="Chromosome"/>
</dbReference>
<accession>A0ABX5VR45</accession>
<evidence type="ECO:0000256" key="3">
    <source>
        <dbReference type="SAM" id="MobiDB-lite"/>
    </source>
</evidence>
<evidence type="ECO:0000313" key="5">
    <source>
        <dbReference type="EMBL" id="QDB80301.1"/>
    </source>
</evidence>
<dbReference type="PROSITE" id="PS50977">
    <property type="entry name" value="HTH_TETR_2"/>
    <property type="match status" value="1"/>
</dbReference>
<evidence type="ECO:0000313" key="6">
    <source>
        <dbReference type="Proteomes" id="UP000313948"/>
    </source>
</evidence>
<proteinExistence type="predicted"/>
<dbReference type="Pfam" id="PF17940">
    <property type="entry name" value="TetR_C_31"/>
    <property type="match status" value="1"/>
</dbReference>
<dbReference type="RefSeq" id="WP_139071344.1">
    <property type="nucleotide sequence ID" value="NZ_CP040899.1"/>
</dbReference>
<evidence type="ECO:0000256" key="1">
    <source>
        <dbReference type="ARBA" id="ARBA00023125"/>
    </source>
</evidence>
<dbReference type="SUPFAM" id="SSF46689">
    <property type="entry name" value="Homeodomain-like"/>
    <property type="match status" value="1"/>
</dbReference>